<dbReference type="CDD" id="cd16917">
    <property type="entry name" value="HATPase_UhpB-NarQ-NarX-like"/>
    <property type="match status" value="1"/>
</dbReference>
<dbReference type="Gene3D" id="3.30.565.10">
    <property type="entry name" value="Histidine kinase-like ATPase, C-terminal domain"/>
    <property type="match status" value="1"/>
</dbReference>
<evidence type="ECO:0000256" key="6">
    <source>
        <dbReference type="SAM" id="Phobius"/>
    </source>
</evidence>
<keyword evidence="8" id="KW-1185">Reference proteome</keyword>
<feature type="transmembrane region" description="Helical" evidence="6">
    <location>
        <begin position="306"/>
        <end position="324"/>
    </location>
</feature>
<comment type="catalytic activity">
    <reaction evidence="1">
        <text>ATP + protein L-histidine = ADP + protein N-phospho-L-histidine.</text>
        <dbReference type="EC" id="2.7.13.3"/>
    </reaction>
</comment>
<evidence type="ECO:0000256" key="3">
    <source>
        <dbReference type="ARBA" id="ARBA00022679"/>
    </source>
</evidence>
<dbReference type="Gene3D" id="1.20.5.1930">
    <property type="match status" value="1"/>
</dbReference>
<dbReference type="GO" id="GO:0000160">
    <property type="term" value="P:phosphorelay signal transduction system"/>
    <property type="evidence" value="ECO:0007669"/>
    <property type="project" value="UniProtKB-KW"/>
</dbReference>
<feature type="transmembrane region" description="Helical" evidence="6">
    <location>
        <begin position="247"/>
        <end position="268"/>
    </location>
</feature>
<protein>
    <recommendedName>
        <fullName evidence="2">histidine kinase</fullName>
        <ecNumber evidence="2">2.7.13.3</ecNumber>
    </recommendedName>
</protein>
<keyword evidence="6" id="KW-0472">Membrane</keyword>
<dbReference type="PROSITE" id="PS51257">
    <property type="entry name" value="PROKAR_LIPOPROTEIN"/>
    <property type="match status" value="1"/>
</dbReference>
<evidence type="ECO:0000256" key="5">
    <source>
        <dbReference type="ARBA" id="ARBA00023012"/>
    </source>
</evidence>
<dbReference type="InterPro" id="IPR050482">
    <property type="entry name" value="Sensor_HK_TwoCompSys"/>
</dbReference>
<keyword evidence="5" id="KW-0902">Two-component regulatory system</keyword>
<feature type="transmembrane region" description="Helical" evidence="6">
    <location>
        <begin position="392"/>
        <end position="410"/>
    </location>
</feature>
<dbReference type="PANTHER" id="PTHR24421:SF10">
    <property type="entry name" value="NITRATE_NITRITE SENSOR PROTEIN NARQ"/>
    <property type="match status" value="1"/>
</dbReference>
<keyword evidence="3" id="KW-0808">Transferase</keyword>
<dbReference type="InterPro" id="IPR036890">
    <property type="entry name" value="HATPase_C_sf"/>
</dbReference>
<dbReference type="RefSeq" id="WP_125243342.1">
    <property type="nucleotide sequence ID" value="NZ_RSED01000007.1"/>
</dbReference>
<name>A0A426VC46_9BURK</name>
<dbReference type="OrthoDB" id="9147043at2"/>
<accession>A0A426VC46</accession>
<organism evidence="7 8">
    <name type="scientific">Aquabacterium soli</name>
    <dbReference type="NCBI Taxonomy" id="2493092"/>
    <lineage>
        <taxon>Bacteria</taxon>
        <taxon>Pseudomonadati</taxon>
        <taxon>Pseudomonadota</taxon>
        <taxon>Betaproteobacteria</taxon>
        <taxon>Burkholderiales</taxon>
        <taxon>Aquabacterium</taxon>
    </lineage>
</organism>
<keyword evidence="6" id="KW-0812">Transmembrane</keyword>
<feature type="transmembrane region" description="Helical" evidence="6">
    <location>
        <begin position="280"/>
        <end position="299"/>
    </location>
</feature>
<keyword evidence="6" id="KW-1133">Transmembrane helix</keyword>
<feature type="transmembrane region" description="Helical" evidence="6">
    <location>
        <begin position="361"/>
        <end position="380"/>
    </location>
</feature>
<evidence type="ECO:0000313" key="7">
    <source>
        <dbReference type="EMBL" id="RRS04434.1"/>
    </source>
</evidence>
<dbReference type="AlphaFoldDB" id="A0A426VC46"/>
<keyword evidence="4" id="KW-0418">Kinase</keyword>
<dbReference type="SUPFAM" id="SSF55874">
    <property type="entry name" value="ATPase domain of HSP90 chaperone/DNA topoisomerase II/histidine kinase"/>
    <property type="match status" value="1"/>
</dbReference>
<dbReference type="Gene3D" id="2.60.120.260">
    <property type="entry name" value="Galactose-binding domain-like"/>
    <property type="match status" value="1"/>
</dbReference>
<dbReference type="EMBL" id="RSED01000007">
    <property type="protein sequence ID" value="RRS04434.1"/>
    <property type="molecule type" value="Genomic_DNA"/>
</dbReference>
<comment type="caution">
    <text evidence="7">The sequence shown here is derived from an EMBL/GenBank/DDBJ whole genome shotgun (WGS) entry which is preliminary data.</text>
</comment>
<gene>
    <name evidence="7" type="ORF">EIP75_11155</name>
</gene>
<sequence length="659" mass="72268">MHDRHWIASRARVAAHRRLSPSGLALWGLLCACLLALVCCLPVRAAESAAAAPAEIHPWVALPLGQVTELPEACLLADLQPGLPPGDAAPWLHVHLPHRWKDTHAGFEGSMWYRFRITLPAAPDAPWAVYLPRVVMNAQVWVNGVALDYTGSMADPVTRHWYVPLLFSVPANLWKPGENIVHVRVASGYQARNGLAPIQIGPVDTVATVYKHRKWAQVDGVQIAHVAMISLGLVMVIVWLRDRAQSAFGFMGASALFWGLSTLMMISPTPLTDLLVWERLSFTATVWYQLALTAFFFRFTERPWPWVDRLVVTMALLVPAYYLFFPRFEITAAIYALIYGMALTGMVAAIGHVLRTRRPDGAWLVLGCALVVPAGAHDVMVQLGSLPFDSVYWLPLAGPSMIACSFMILAGDYARSRQALADLNASLASRVAEREQALRESFERLAALESAQAVSAERSRILKDMHDGVGAHLTSALRQLQGPPDTPVDVPLVTQTLRDSLDHLKLSIDAMSLQPGDVVGLLASWRFRLTPRLKAAGLELVWDVDDLPSWPPGQTPVLRQVQYILFEGLSNVLQHSGATRLVLSARVFDDHLRLSLIDNGRGWHTSPKASGHGLQTMQGRASLIGARLEFLVPAQGGLELRLSLPRTARQPGPALSSAA</sequence>
<evidence type="ECO:0000256" key="2">
    <source>
        <dbReference type="ARBA" id="ARBA00012438"/>
    </source>
</evidence>
<feature type="transmembrane region" description="Helical" evidence="6">
    <location>
        <begin position="330"/>
        <end position="354"/>
    </location>
</feature>
<reference evidence="7 8" key="1">
    <citation type="submission" date="2018-12" db="EMBL/GenBank/DDBJ databases">
        <title>The whole draft genome of Aquabacterium sp. SJQ9.</title>
        <authorList>
            <person name="Sun L."/>
            <person name="Gao X."/>
            <person name="Chen W."/>
            <person name="Huang K."/>
        </authorList>
    </citation>
    <scope>NUCLEOTIDE SEQUENCE [LARGE SCALE GENOMIC DNA]</scope>
    <source>
        <strain evidence="7 8">SJQ9</strain>
    </source>
</reference>
<proteinExistence type="predicted"/>
<dbReference type="Proteomes" id="UP000269265">
    <property type="component" value="Unassembled WGS sequence"/>
</dbReference>
<feature type="transmembrane region" description="Helical" evidence="6">
    <location>
        <begin position="223"/>
        <end position="240"/>
    </location>
</feature>
<evidence type="ECO:0000256" key="1">
    <source>
        <dbReference type="ARBA" id="ARBA00000085"/>
    </source>
</evidence>
<dbReference type="SUPFAM" id="SSF49785">
    <property type="entry name" value="Galactose-binding domain-like"/>
    <property type="match status" value="1"/>
</dbReference>
<dbReference type="PANTHER" id="PTHR24421">
    <property type="entry name" value="NITRATE/NITRITE SENSOR PROTEIN NARX-RELATED"/>
    <property type="match status" value="1"/>
</dbReference>
<evidence type="ECO:0000256" key="4">
    <source>
        <dbReference type="ARBA" id="ARBA00022777"/>
    </source>
</evidence>
<evidence type="ECO:0000313" key="8">
    <source>
        <dbReference type="Proteomes" id="UP000269265"/>
    </source>
</evidence>
<dbReference type="EC" id="2.7.13.3" evidence="2"/>
<dbReference type="GO" id="GO:0004673">
    <property type="term" value="F:protein histidine kinase activity"/>
    <property type="evidence" value="ECO:0007669"/>
    <property type="project" value="UniProtKB-EC"/>
</dbReference>
<dbReference type="InterPro" id="IPR008979">
    <property type="entry name" value="Galactose-bd-like_sf"/>
</dbReference>